<keyword evidence="3 4" id="KW-0663">Pyridoxal phosphate</keyword>
<dbReference type="Pfam" id="PF00464">
    <property type="entry name" value="SHMT"/>
    <property type="match status" value="1"/>
</dbReference>
<protein>
    <recommendedName>
        <fullName evidence="4">Serine hydroxymethyltransferase</fullName>
        <shortName evidence="4">SHMT</shortName>
        <shortName evidence="4">Serine methylase</shortName>
        <ecNumber evidence="4">2.1.2.1</ecNumber>
    </recommendedName>
</protein>
<dbReference type="PANTHER" id="PTHR11680">
    <property type="entry name" value="SERINE HYDROXYMETHYLTRANSFERASE"/>
    <property type="match status" value="1"/>
</dbReference>
<keyword evidence="4" id="KW-0808">Transferase</keyword>
<comment type="similarity">
    <text evidence="2 4">Belongs to the SHMT family.</text>
</comment>
<comment type="pathway">
    <text evidence="4">One-carbon metabolism; tetrahydrofolate interconversion.</text>
</comment>
<evidence type="ECO:0000256" key="4">
    <source>
        <dbReference type="HAMAP-Rule" id="MF_00051"/>
    </source>
</evidence>
<evidence type="ECO:0000259" key="5">
    <source>
        <dbReference type="Pfam" id="PF00464"/>
    </source>
</evidence>
<gene>
    <name evidence="4" type="primary">glyA</name>
    <name evidence="6" type="ORF">PU560_09515</name>
</gene>
<feature type="site" description="Plays an important role in substrate specificity" evidence="4">
    <location>
        <position position="232"/>
    </location>
</feature>
<accession>A0ABT5TXB2</accession>
<dbReference type="Gene3D" id="3.90.1150.10">
    <property type="entry name" value="Aspartate Aminotransferase, domain 1"/>
    <property type="match status" value="1"/>
</dbReference>
<feature type="modified residue" description="N6-(pyridoxal phosphate)lysine" evidence="4">
    <location>
        <position position="233"/>
    </location>
</feature>
<comment type="cofactor">
    <cofactor evidence="1 4">
        <name>pyridoxal 5'-phosphate</name>
        <dbReference type="ChEBI" id="CHEBI:597326"/>
    </cofactor>
</comment>
<comment type="caution">
    <text evidence="6">The sequence shown here is derived from an EMBL/GenBank/DDBJ whole genome shotgun (WGS) entry which is preliminary data.</text>
</comment>
<dbReference type="SUPFAM" id="SSF53383">
    <property type="entry name" value="PLP-dependent transferases"/>
    <property type="match status" value="1"/>
</dbReference>
<feature type="binding site" evidence="4">
    <location>
        <position position="249"/>
    </location>
    <ligand>
        <name>(6S)-5,6,7,8-tetrahydrofolate</name>
        <dbReference type="ChEBI" id="CHEBI:57453"/>
    </ligand>
</feature>
<feature type="domain" description="Serine hydroxymethyltransferase-like" evidence="5">
    <location>
        <begin position="12"/>
        <end position="394"/>
    </location>
</feature>
<keyword evidence="7" id="KW-1185">Reference proteome</keyword>
<organism evidence="6 7">
    <name type="scientific">Georgenia halotolerans</name>
    <dbReference type="NCBI Taxonomy" id="3028317"/>
    <lineage>
        <taxon>Bacteria</taxon>
        <taxon>Bacillati</taxon>
        <taxon>Actinomycetota</taxon>
        <taxon>Actinomycetes</taxon>
        <taxon>Micrococcales</taxon>
        <taxon>Bogoriellaceae</taxon>
        <taxon>Georgenia</taxon>
    </lineage>
</organism>
<comment type="function">
    <text evidence="4">Catalyzes the reversible interconversion of serine and glycine with tetrahydrofolate (THF) serving as the one-carbon carrier. This reaction serves as the major source of one-carbon groups required for the biosynthesis of purines, thymidylate, methionine, and other important biomolecules. Also exhibits THF-independent aldolase activity toward beta-hydroxyamino acids, producing glycine and aldehydes, via a retro-aldol mechanism.</text>
</comment>
<keyword evidence="4" id="KW-0963">Cytoplasm</keyword>
<dbReference type="InterPro" id="IPR001085">
    <property type="entry name" value="Ser_HO-MeTrfase"/>
</dbReference>
<dbReference type="Gene3D" id="3.40.640.10">
    <property type="entry name" value="Type I PLP-dependent aspartate aminotransferase-like (Major domain)"/>
    <property type="match status" value="1"/>
</dbReference>
<reference evidence="6" key="1">
    <citation type="submission" date="2023-02" db="EMBL/GenBank/DDBJ databases">
        <title>Georgenia sp.10Sc9-8, isolated from a soil sample collected from the Taklamakan desert.</title>
        <authorList>
            <person name="Liu S."/>
        </authorList>
    </citation>
    <scope>NUCLEOTIDE SEQUENCE</scope>
    <source>
        <strain evidence="6">10Sc9-8</strain>
    </source>
</reference>
<dbReference type="InterPro" id="IPR015424">
    <property type="entry name" value="PyrdxlP-dep_Trfase"/>
</dbReference>
<comment type="pathway">
    <text evidence="4">Amino-acid biosynthesis; glycine biosynthesis; glycine from L-serine: step 1/1.</text>
</comment>
<keyword evidence="4" id="KW-0028">Amino-acid biosynthesis</keyword>
<evidence type="ECO:0000313" key="7">
    <source>
        <dbReference type="Proteomes" id="UP001165561"/>
    </source>
</evidence>
<comment type="subcellular location">
    <subcellularLocation>
        <location evidence="4">Cytoplasm</location>
    </subcellularLocation>
</comment>
<evidence type="ECO:0000256" key="3">
    <source>
        <dbReference type="ARBA" id="ARBA00022898"/>
    </source>
</evidence>
<dbReference type="EMBL" id="JARACI010000956">
    <property type="protein sequence ID" value="MDD9206701.1"/>
    <property type="molecule type" value="Genomic_DNA"/>
</dbReference>
<comment type="subunit">
    <text evidence="4">Homodimer.</text>
</comment>
<dbReference type="InterPro" id="IPR049943">
    <property type="entry name" value="Ser_HO-MeTrfase-like"/>
</dbReference>
<dbReference type="EC" id="2.1.2.1" evidence="4"/>
<dbReference type="Proteomes" id="UP001165561">
    <property type="component" value="Unassembled WGS sequence"/>
</dbReference>
<evidence type="ECO:0000313" key="6">
    <source>
        <dbReference type="EMBL" id="MDD9206701.1"/>
    </source>
</evidence>
<dbReference type="PANTHER" id="PTHR11680:SF35">
    <property type="entry name" value="SERINE HYDROXYMETHYLTRANSFERASE 1"/>
    <property type="match status" value="1"/>
</dbReference>
<dbReference type="InterPro" id="IPR015421">
    <property type="entry name" value="PyrdxlP-dep_Trfase_major"/>
</dbReference>
<dbReference type="NCBIfam" id="NF000586">
    <property type="entry name" value="PRK00011.1"/>
    <property type="match status" value="1"/>
</dbReference>
<evidence type="ECO:0000256" key="2">
    <source>
        <dbReference type="ARBA" id="ARBA00006376"/>
    </source>
</evidence>
<comment type="catalytic activity">
    <reaction evidence="4">
        <text>(6R)-5,10-methylene-5,6,7,8-tetrahydrofolate + glycine + H2O = (6S)-5,6,7,8-tetrahydrofolate + L-serine</text>
        <dbReference type="Rhea" id="RHEA:15481"/>
        <dbReference type="ChEBI" id="CHEBI:15377"/>
        <dbReference type="ChEBI" id="CHEBI:15636"/>
        <dbReference type="ChEBI" id="CHEBI:33384"/>
        <dbReference type="ChEBI" id="CHEBI:57305"/>
        <dbReference type="ChEBI" id="CHEBI:57453"/>
        <dbReference type="EC" id="2.1.2.1"/>
    </reaction>
</comment>
<dbReference type="HAMAP" id="MF_00051">
    <property type="entry name" value="SHMT"/>
    <property type="match status" value="1"/>
</dbReference>
<sequence length="428" mass="45459">MSPIDVANQPLSALDPDIATVLEGELDRQRETLEMIASENFVPRAVLQAQGSVLTNKYAEGYPGRRYYGGCEQVDIAENLAIERAKALFGAGYANVQPHSGATANAAVLHALASPGDTVLGLSLAHGGHLTHGMKINFSGKLYDVAAYEVDPQSHRIEMDAVRERALASRPKVIIAGWSAYPRQLDFAAFREIADEVGAYLWTDMAHFAGLVAAGLHPSPVPHSDVVSSTIHKTLGGPRSGLILAHDAETFGKRLNSAVFPGQQGGPLMHVIAAKAVALKIAAGEEFADRQRRTLEGARIIADRLMQADVREAGISVLTGGTDVHLALVDLRDSALDGQQAEDLLHEAGITVNRNAVPFDPRPPRVTSGLRIGTPALATRGFAAAEFTEVADIIATTLVAGTGTDIEAVRARVRALTDGFPLYPGLQQ</sequence>
<evidence type="ECO:0000256" key="1">
    <source>
        <dbReference type="ARBA" id="ARBA00001933"/>
    </source>
</evidence>
<dbReference type="InterPro" id="IPR039429">
    <property type="entry name" value="SHMT-like_dom"/>
</dbReference>
<comment type="caution">
    <text evidence="4">Lacks conserved residue(s) required for the propagation of feature annotation.</text>
</comment>
<dbReference type="CDD" id="cd00378">
    <property type="entry name" value="SHMT"/>
    <property type="match status" value="1"/>
</dbReference>
<feature type="binding site" evidence="4">
    <location>
        <begin position="128"/>
        <end position="130"/>
    </location>
    <ligand>
        <name>(6S)-5,6,7,8-tetrahydrofolate</name>
        <dbReference type="ChEBI" id="CHEBI:57453"/>
    </ligand>
</feature>
<dbReference type="InterPro" id="IPR015422">
    <property type="entry name" value="PyrdxlP-dep_Trfase_small"/>
</dbReference>
<feature type="binding site" evidence="4">
    <location>
        <position position="124"/>
    </location>
    <ligand>
        <name>(6S)-5,6,7,8-tetrahydrofolate</name>
        <dbReference type="ChEBI" id="CHEBI:57453"/>
    </ligand>
</feature>
<name>A0ABT5TXB2_9MICO</name>
<dbReference type="PIRSF" id="PIRSF000412">
    <property type="entry name" value="SHMT"/>
    <property type="match status" value="1"/>
</dbReference>
<keyword evidence="4" id="KW-0554">One-carbon metabolism</keyword>
<proteinExistence type="inferred from homology"/>